<dbReference type="CDD" id="cd05154">
    <property type="entry name" value="ACAD10_11_N-like"/>
    <property type="match status" value="1"/>
</dbReference>
<reference evidence="2 3" key="1">
    <citation type="submission" date="2022-08" db="EMBL/GenBank/DDBJ databases">
        <title>Reclassification of Massilia species as members of the genera Telluria, Duganella, Pseudoduganella, Mokoshia gen. nov. and Zemynaea gen. nov. using orthogonal and non-orthogonal genome-based approaches.</title>
        <authorList>
            <person name="Bowman J.P."/>
        </authorList>
    </citation>
    <scope>NUCLEOTIDE SEQUENCE [LARGE SCALE GENOMIC DNA]</scope>
    <source>
        <strain evidence="2 3">LMG 28164</strain>
    </source>
</reference>
<evidence type="ECO:0000259" key="1">
    <source>
        <dbReference type="Pfam" id="PF01636"/>
    </source>
</evidence>
<name>A0ABT2A1E1_9BURK</name>
<dbReference type="InterPro" id="IPR011009">
    <property type="entry name" value="Kinase-like_dom_sf"/>
</dbReference>
<evidence type="ECO:0000313" key="2">
    <source>
        <dbReference type="EMBL" id="MCS0587907.1"/>
    </source>
</evidence>
<organism evidence="2 3">
    <name type="scientific">Massilia norwichensis</name>
    <dbReference type="NCBI Taxonomy" id="1442366"/>
    <lineage>
        <taxon>Bacteria</taxon>
        <taxon>Pseudomonadati</taxon>
        <taxon>Pseudomonadota</taxon>
        <taxon>Betaproteobacteria</taxon>
        <taxon>Burkholderiales</taxon>
        <taxon>Oxalobacteraceae</taxon>
        <taxon>Telluria group</taxon>
        <taxon>Massilia</taxon>
    </lineage>
</organism>
<dbReference type="SUPFAM" id="SSF56112">
    <property type="entry name" value="Protein kinase-like (PK-like)"/>
    <property type="match status" value="1"/>
</dbReference>
<proteinExistence type="predicted"/>
<sequence length="357" mass="38613">MNATAAQAGAHEALDLDALARWMDRQGLGEGAIGTVTALTGGTQNILLRFRRGAGAEYVLRCPRPGASPEARRGFLREARLLRALHASAVPHPELIAACDDSEVLGVPFYLMAPVEGFTATPHPLPAPYAVNADWRRQLGLEMVDGLLRLGKIDPGRAGLADFGKPDGFLERQVPRWLRHLDECRQYAGWPGPRALPGVDEVAQWLRERVPARFTPGILHGDYHFGNVMFRRDSPRLAAIIDWELATIGDPLLDLGWLVATWPDAQGRGAGTIRIAPAAGLATPAELVQRYGAGSRRDLAAIDWYVALARFKLGIMLEASHARSCAGFGPRDTGVQHHAAAVRLLEQARDAIGAGHA</sequence>
<dbReference type="PANTHER" id="PTHR21310">
    <property type="entry name" value="AMINOGLYCOSIDE PHOSPHOTRANSFERASE-RELATED-RELATED"/>
    <property type="match status" value="1"/>
</dbReference>
<dbReference type="PANTHER" id="PTHR21310:SF40">
    <property type="entry name" value="AMINOGLYCOSIDE PHOSPHOTRANSFERASE DOMAIN-CONTAINING PROTEIN-RELATED"/>
    <property type="match status" value="1"/>
</dbReference>
<dbReference type="Gene3D" id="3.90.1200.10">
    <property type="match status" value="1"/>
</dbReference>
<evidence type="ECO:0000313" key="3">
    <source>
        <dbReference type="Proteomes" id="UP001205560"/>
    </source>
</evidence>
<dbReference type="Gene3D" id="3.30.200.20">
    <property type="entry name" value="Phosphorylase Kinase, domain 1"/>
    <property type="match status" value="1"/>
</dbReference>
<dbReference type="Pfam" id="PF01636">
    <property type="entry name" value="APH"/>
    <property type="match status" value="1"/>
</dbReference>
<feature type="domain" description="Aminoglycoside phosphotransferase" evidence="1">
    <location>
        <begin position="37"/>
        <end position="285"/>
    </location>
</feature>
<dbReference type="InterPro" id="IPR041726">
    <property type="entry name" value="ACAD10_11_N"/>
</dbReference>
<dbReference type="EMBL" id="JANUGX010000001">
    <property type="protein sequence ID" value="MCS0587907.1"/>
    <property type="molecule type" value="Genomic_DNA"/>
</dbReference>
<accession>A0ABT2A1E1</accession>
<dbReference type="Proteomes" id="UP001205560">
    <property type="component" value="Unassembled WGS sequence"/>
</dbReference>
<protein>
    <submittedName>
        <fullName evidence="2">Phosphotransferase family protein</fullName>
    </submittedName>
</protein>
<gene>
    <name evidence="2" type="ORF">NX782_01650</name>
</gene>
<comment type="caution">
    <text evidence="2">The sequence shown here is derived from an EMBL/GenBank/DDBJ whole genome shotgun (WGS) entry which is preliminary data.</text>
</comment>
<keyword evidence="3" id="KW-1185">Reference proteome</keyword>
<dbReference type="InterPro" id="IPR051678">
    <property type="entry name" value="AGP_Transferase"/>
</dbReference>
<dbReference type="RefSeq" id="WP_258843747.1">
    <property type="nucleotide sequence ID" value="NZ_JANUGX010000001.1"/>
</dbReference>
<dbReference type="InterPro" id="IPR002575">
    <property type="entry name" value="Aminoglycoside_PTrfase"/>
</dbReference>